<protein>
    <submittedName>
        <fullName evidence="1">Uncharacterized protein</fullName>
    </submittedName>
</protein>
<keyword evidence="2" id="KW-1185">Reference proteome</keyword>
<dbReference type="Proteomes" id="UP000479000">
    <property type="component" value="Unassembled WGS sequence"/>
</dbReference>
<reference evidence="1 2" key="1">
    <citation type="submission" date="2020-02" db="EMBL/GenBank/DDBJ databases">
        <authorList>
            <person name="Ferguson B K."/>
        </authorList>
    </citation>
    <scope>NUCLEOTIDE SEQUENCE [LARGE SCALE GENOMIC DNA]</scope>
</reference>
<evidence type="ECO:0000313" key="1">
    <source>
        <dbReference type="EMBL" id="CAB0015849.1"/>
    </source>
</evidence>
<gene>
    <name evidence="1" type="ORF">NTEN_LOCUS20189</name>
</gene>
<organism evidence="1 2">
    <name type="scientific">Nesidiocoris tenuis</name>
    <dbReference type="NCBI Taxonomy" id="355587"/>
    <lineage>
        <taxon>Eukaryota</taxon>
        <taxon>Metazoa</taxon>
        <taxon>Ecdysozoa</taxon>
        <taxon>Arthropoda</taxon>
        <taxon>Hexapoda</taxon>
        <taxon>Insecta</taxon>
        <taxon>Pterygota</taxon>
        <taxon>Neoptera</taxon>
        <taxon>Paraneoptera</taxon>
        <taxon>Hemiptera</taxon>
        <taxon>Heteroptera</taxon>
        <taxon>Panheteroptera</taxon>
        <taxon>Cimicomorpha</taxon>
        <taxon>Miridae</taxon>
        <taxon>Dicyphina</taxon>
        <taxon>Nesidiocoris</taxon>
    </lineage>
</organism>
<name>A0A6H5HFP6_9HEMI</name>
<dbReference type="AlphaFoldDB" id="A0A6H5HFP6"/>
<proteinExistence type="predicted"/>
<sequence length="53" mass="5677">MASNAMNNTHTMTAFLSTRICQSKLIPVFYSKGTDSAGNDQLPGVEVALDSSR</sequence>
<accession>A0A6H5HFP6</accession>
<dbReference type="EMBL" id="CADCXU010029635">
    <property type="protein sequence ID" value="CAB0015849.1"/>
    <property type="molecule type" value="Genomic_DNA"/>
</dbReference>
<evidence type="ECO:0000313" key="2">
    <source>
        <dbReference type="Proteomes" id="UP000479000"/>
    </source>
</evidence>
<feature type="non-terminal residue" evidence="1">
    <location>
        <position position="53"/>
    </location>
</feature>